<dbReference type="Pfam" id="PF13365">
    <property type="entry name" value="Trypsin_2"/>
    <property type="match status" value="1"/>
</dbReference>
<evidence type="ECO:0000313" key="6">
    <source>
        <dbReference type="Proteomes" id="UP000215086"/>
    </source>
</evidence>
<keyword evidence="6" id="KW-1185">Reference proteome</keyword>
<dbReference type="GO" id="GO:0006508">
    <property type="term" value="P:proteolysis"/>
    <property type="evidence" value="ECO:0007669"/>
    <property type="project" value="UniProtKB-KW"/>
</dbReference>
<dbReference type="PRINTS" id="PR00834">
    <property type="entry name" value="PROTEASES2C"/>
</dbReference>
<proteinExistence type="predicted"/>
<dbReference type="PANTHER" id="PTHR43343:SF3">
    <property type="entry name" value="PROTEASE DO-LIKE 8, CHLOROPLASTIC"/>
    <property type="match status" value="1"/>
</dbReference>
<sequence length="565" mass="61749">MGKYEQDLSMTWVCPYCQGRRPVPPPATAGQAVCPYCRRPVMMPQVEGQKSPNRGEESVSLPTGIPNDDPFWELRNRITRSKRRTAWYWWIGAFVGLACLGAVIAGIWWVENAQQGGANLTKVSPPAPEKRPPPPLRWSPHQVFVARTLEQARQAVVKIEIPLEAGTAVETGTGFFIGDRGWIATNNHLVQNMNSRAYVRSADGQTYRIAGVVIQAPEMDLAILQLAERPAKTTVLDLSYDGTPALGTEVYAIGHPYNVDFSLSRGVVSRVLTTAELIQNFPDHIVAKIHSPPNMVWIQHDAKISPGNSGGPLLDGAGRVLGVNTFVHRLAQYGFASHIRYLRELMARAKDAPVRPLPEPRAPSLENVSPEQIVDLTQIDPLWNAATAMGWNPQTPDQYRQISELARIANIVKYLQVRGQIPEGVPPEIIDRAATQLESRFMSLDPGVLSVAVTEKLNSFAVQSLNQVQSGIVCVGVVASPVQGTAVLVAVGERPRHLLLRLRPDPPPLQISQRVFVAGLILPQVAEIRLGNQNAAEQVPVILAMFVIPLEKQSTAGDTTAAPAP</sequence>
<feature type="transmembrane region" description="Helical" evidence="4">
    <location>
        <begin position="87"/>
        <end position="110"/>
    </location>
</feature>
<reference evidence="5 6" key="1">
    <citation type="journal article" name="Front. Microbiol.">
        <title>Sugar Metabolism of the First Thermophilic Planctomycete Thermogutta terrifontis: Comparative Genomic and Transcriptomic Approaches.</title>
        <authorList>
            <person name="Elcheninov A.G."/>
            <person name="Menzel P."/>
            <person name="Gudbergsdottir S.R."/>
            <person name="Slesarev A.I."/>
            <person name="Kadnikov V.V."/>
            <person name="Krogh A."/>
            <person name="Bonch-Osmolovskaya E.A."/>
            <person name="Peng X."/>
            <person name="Kublanov I.V."/>
        </authorList>
    </citation>
    <scope>NUCLEOTIDE SEQUENCE [LARGE SCALE GENOMIC DNA]</scope>
    <source>
        <strain evidence="5 6">R1</strain>
    </source>
</reference>
<dbReference type="InterPro" id="IPR051201">
    <property type="entry name" value="Chloro_Bact_Ser_Proteases"/>
</dbReference>
<dbReference type="GO" id="GO:0004252">
    <property type="term" value="F:serine-type endopeptidase activity"/>
    <property type="evidence" value="ECO:0007669"/>
    <property type="project" value="InterPro"/>
</dbReference>
<dbReference type="KEGG" id="ttf:THTE_3111"/>
<dbReference type="Gene3D" id="2.40.10.120">
    <property type="match status" value="1"/>
</dbReference>
<dbReference type="InterPro" id="IPR009003">
    <property type="entry name" value="Peptidase_S1_PA"/>
</dbReference>
<dbReference type="AlphaFoldDB" id="A0A286RIC0"/>
<dbReference type="EMBL" id="CP018477">
    <property type="protein sequence ID" value="ASV75713.1"/>
    <property type="molecule type" value="Genomic_DNA"/>
</dbReference>
<accession>A0A286RIC0</accession>
<evidence type="ECO:0000313" key="5">
    <source>
        <dbReference type="EMBL" id="ASV75713.1"/>
    </source>
</evidence>
<evidence type="ECO:0000256" key="3">
    <source>
        <dbReference type="SAM" id="MobiDB-lite"/>
    </source>
</evidence>
<dbReference type="SUPFAM" id="SSF50494">
    <property type="entry name" value="Trypsin-like serine proteases"/>
    <property type="match status" value="1"/>
</dbReference>
<evidence type="ECO:0000256" key="1">
    <source>
        <dbReference type="ARBA" id="ARBA00022670"/>
    </source>
</evidence>
<dbReference type="InterPro" id="IPR001940">
    <property type="entry name" value="Peptidase_S1C"/>
</dbReference>
<dbReference type="Proteomes" id="UP000215086">
    <property type="component" value="Chromosome"/>
</dbReference>
<keyword evidence="4" id="KW-1133">Transmembrane helix</keyword>
<organism evidence="5 6">
    <name type="scientific">Thermogutta terrifontis</name>
    <dbReference type="NCBI Taxonomy" id="1331910"/>
    <lineage>
        <taxon>Bacteria</taxon>
        <taxon>Pseudomonadati</taxon>
        <taxon>Planctomycetota</taxon>
        <taxon>Planctomycetia</taxon>
        <taxon>Pirellulales</taxon>
        <taxon>Thermoguttaceae</taxon>
        <taxon>Thermogutta</taxon>
    </lineage>
</organism>
<protein>
    <submittedName>
        <fullName evidence="5">Serine protease MucD/AlgY associated with sigma factor RpoE</fullName>
    </submittedName>
</protein>
<gene>
    <name evidence="5" type="ORF">THTE_3111</name>
</gene>
<feature type="region of interest" description="Disordered" evidence="3">
    <location>
        <begin position="45"/>
        <end position="64"/>
    </location>
</feature>
<keyword evidence="4" id="KW-0812">Transmembrane</keyword>
<dbReference type="PANTHER" id="PTHR43343">
    <property type="entry name" value="PEPTIDASE S12"/>
    <property type="match status" value="1"/>
</dbReference>
<keyword evidence="1 5" id="KW-0645">Protease</keyword>
<evidence type="ECO:0000256" key="2">
    <source>
        <dbReference type="ARBA" id="ARBA00022801"/>
    </source>
</evidence>
<keyword evidence="2" id="KW-0378">Hydrolase</keyword>
<name>A0A286RIC0_9BACT</name>
<keyword evidence="4" id="KW-0472">Membrane</keyword>
<evidence type="ECO:0000256" key="4">
    <source>
        <dbReference type="SAM" id="Phobius"/>
    </source>
</evidence>